<keyword evidence="3 6" id="KW-0808">Transferase</keyword>
<name>A0A454C9G8_METHO</name>
<dbReference type="PROSITE" id="PS00092">
    <property type="entry name" value="N6_MTASE"/>
    <property type="match status" value="1"/>
</dbReference>
<evidence type="ECO:0000313" key="7">
    <source>
        <dbReference type="Proteomes" id="UP000029712"/>
    </source>
</evidence>
<evidence type="ECO:0000313" key="6">
    <source>
        <dbReference type="EMBL" id="AYN65286.1"/>
    </source>
</evidence>
<dbReference type="InterPro" id="IPR029063">
    <property type="entry name" value="SAM-dependent_MTases_sf"/>
</dbReference>
<accession>A0A454C9G8</accession>
<dbReference type="CDD" id="cd02440">
    <property type="entry name" value="AdoMet_MTases"/>
    <property type="match status" value="1"/>
</dbReference>
<dbReference type="Pfam" id="PF05175">
    <property type="entry name" value="MTS"/>
    <property type="match status" value="1"/>
</dbReference>
<reference evidence="6 7" key="2">
    <citation type="submission" date="2018-10" db="EMBL/GenBank/DDBJ databases">
        <title>Detection and isolation of Mycoplasma hominis as a predominant microorganism from pelvic cavity of patient with salpingitis and tubo-ovarian abscess.</title>
        <authorList>
            <person name="Guschin A.E."/>
            <person name="Khayrullina G.A."/>
            <person name="Rakovskaya I.V."/>
            <person name="Shelenkov A.A."/>
            <person name="Shagin D.A."/>
        </authorList>
    </citation>
    <scope>NUCLEOTIDE SEQUENCE [LARGE SCALE GENOMIC DNA]</scope>
    <source>
        <strain evidence="7">TOA</strain>
    </source>
</reference>
<dbReference type="NCBIfam" id="TIGR00536">
    <property type="entry name" value="hemK_fam"/>
    <property type="match status" value="1"/>
</dbReference>
<dbReference type="PANTHER" id="PTHR18895">
    <property type="entry name" value="HEMK METHYLTRANSFERASE"/>
    <property type="match status" value="1"/>
</dbReference>
<dbReference type="SUPFAM" id="SSF53335">
    <property type="entry name" value="S-adenosyl-L-methionine-dependent methyltransferases"/>
    <property type="match status" value="1"/>
</dbReference>
<dbReference type="PANTHER" id="PTHR18895:SF74">
    <property type="entry name" value="MTRF1L RELEASE FACTOR GLUTAMINE METHYLTRANSFERASE"/>
    <property type="match status" value="1"/>
</dbReference>
<evidence type="ECO:0000256" key="3">
    <source>
        <dbReference type="ARBA" id="ARBA00022679"/>
    </source>
</evidence>
<dbReference type="InterPro" id="IPR019874">
    <property type="entry name" value="RF_methyltr_PrmC"/>
</dbReference>
<dbReference type="InterPro" id="IPR007848">
    <property type="entry name" value="Small_mtfrase_dom"/>
</dbReference>
<evidence type="ECO:0000256" key="4">
    <source>
        <dbReference type="ARBA" id="ARBA00022691"/>
    </source>
</evidence>
<reference evidence="6 7" key="1">
    <citation type="submission" date="2014-08" db="EMBL/GenBank/DDBJ databases">
        <authorList>
            <person name="Kuleshov K."/>
            <person name="Dedkov V."/>
            <person name="Markelov M."/>
            <person name="Pimkina E."/>
        </authorList>
    </citation>
    <scope>NUCLEOTIDE SEQUENCE [LARGE SCALE GENOMIC DNA]</scope>
    <source>
        <strain evidence="7">TOA</strain>
    </source>
</reference>
<dbReference type="EC" id="2.1.1.297" evidence="1"/>
<comment type="catalytic activity">
    <reaction evidence="5">
        <text>L-glutaminyl-[peptide chain release factor] + S-adenosyl-L-methionine = N(5)-methyl-L-glutaminyl-[peptide chain release factor] + S-adenosyl-L-homocysteine + H(+)</text>
        <dbReference type="Rhea" id="RHEA:42896"/>
        <dbReference type="Rhea" id="RHEA-COMP:10271"/>
        <dbReference type="Rhea" id="RHEA-COMP:10272"/>
        <dbReference type="ChEBI" id="CHEBI:15378"/>
        <dbReference type="ChEBI" id="CHEBI:30011"/>
        <dbReference type="ChEBI" id="CHEBI:57856"/>
        <dbReference type="ChEBI" id="CHEBI:59789"/>
        <dbReference type="ChEBI" id="CHEBI:61891"/>
        <dbReference type="EC" id="2.1.1.297"/>
    </reaction>
</comment>
<evidence type="ECO:0000256" key="1">
    <source>
        <dbReference type="ARBA" id="ARBA00012771"/>
    </source>
</evidence>
<dbReference type="InterPro" id="IPR004556">
    <property type="entry name" value="HemK-like"/>
</dbReference>
<keyword evidence="2 6" id="KW-0489">Methyltransferase</keyword>
<sequence>MIDKEILLREKERYNLPLYISKKELRMLKKDVPVQKIIGYQEFQNVILNLKYKTLIPRYETEEVILAAYPFIKKESKVLDLGCGSGLIGLAIKKNKDANVTLSDISRFAIKQTKINAKLNNLNVNVIRSNWFNKITSKFDVIVCNPPYLKKQKKLIKSLKWEPKRALFARDNGLFAYKKILKSAFNYLNEKGIIIFEVDPYCSLWFKNKFPNVLILKDINNKDRIALLAKNDLKN</sequence>
<organism evidence="6 7">
    <name type="scientific">Metamycoplasma hominis</name>
    <name type="common">Mycoplasma hominis</name>
    <dbReference type="NCBI Taxonomy" id="2098"/>
    <lineage>
        <taxon>Bacteria</taxon>
        <taxon>Bacillati</taxon>
        <taxon>Mycoplasmatota</taxon>
        <taxon>Mycoplasmoidales</taxon>
        <taxon>Metamycoplasmataceae</taxon>
        <taxon>Metamycoplasma</taxon>
    </lineage>
</organism>
<gene>
    <name evidence="6" type="primary">prmC</name>
    <name evidence="6" type="ORF">KN71_001030</name>
</gene>
<dbReference type="OrthoDB" id="9800643at2"/>
<dbReference type="InterPro" id="IPR050320">
    <property type="entry name" value="N5-glutamine_MTase"/>
</dbReference>
<dbReference type="GO" id="GO:0032259">
    <property type="term" value="P:methylation"/>
    <property type="evidence" value="ECO:0007669"/>
    <property type="project" value="UniProtKB-KW"/>
</dbReference>
<dbReference type="InterPro" id="IPR002052">
    <property type="entry name" value="DNA_methylase_N6_adenine_CS"/>
</dbReference>
<evidence type="ECO:0000256" key="5">
    <source>
        <dbReference type="ARBA" id="ARBA00048391"/>
    </source>
</evidence>
<keyword evidence="4" id="KW-0949">S-adenosyl-L-methionine</keyword>
<protein>
    <recommendedName>
        <fullName evidence="1">peptide chain release factor N(5)-glutamine methyltransferase</fullName>
        <ecNumber evidence="1">2.1.1.297</ecNumber>
    </recommendedName>
</protein>
<dbReference type="AlphaFoldDB" id="A0A454C9G8"/>
<dbReference type="RefSeq" id="WP_036432805.1">
    <property type="nucleotide sequence ID" value="NZ_CP033021.1"/>
</dbReference>
<proteinExistence type="predicted"/>
<dbReference type="NCBIfam" id="TIGR03534">
    <property type="entry name" value="RF_mod_PrmC"/>
    <property type="match status" value="1"/>
</dbReference>
<dbReference type="GO" id="GO:0003676">
    <property type="term" value="F:nucleic acid binding"/>
    <property type="evidence" value="ECO:0007669"/>
    <property type="project" value="InterPro"/>
</dbReference>
<dbReference type="EMBL" id="CP033021">
    <property type="protein sequence ID" value="AYN65286.1"/>
    <property type="molecule type" value="Genomic_DNA"/>
</dbReference>
<dbReference type="GO" id="GO:0102559">
    <property type="term" value="F:peptide chain release factor N(5)-glutamine methyltransferase activity"/>
    <property type="evidence" value="ECO:0007669"/>
    <property type="project" value="UniProtKB-EC"/>
</dbReference>
<dbReference type="Gene3D" id="3.40.50.150">
    <property type="entry name" value="Vaccinia Virus protein VP39"/>
    <property type="match status" value="1"/>
</dbReference>
<evidence type="ECO:0000256" key="2">
    <source>
        <dbReference type="ARBA" id="ARBA00022603"/>
    </source>
</evidence>
<dbReference type="Proteomes" id="UP000029712">
    <property type="component" value="Chromosome"/>
</dbReference>